<evidence type="ECO:0008006" key="2">
    <source>
        <dbReference type="Google" id="ProtNLM"/>
    </source>
</evidence>
<name>A0A5J4S941_9ZZZZ</name>
<evidence type="ECO:0000313" key="1">
    <source>
        <dbReference type="EMBL" id="KAA6342202.1"/>
    </source>
</evidence>
<dbReference type="EMBL" id="SNRY01000340">
    <property type="protein sequence ID" value="KAA6342202.1"/>
    <property type="molecule type" value="Genomic_DNA"/>
</dbReference>
<comment type="caution">
    <text evidence="1">The sequence shown here is derived from an EMBL/GenBank/DDBJ whole genome shotgun (WGS) entry which is preliminary data.</text>
</comment>
<dbReference type="AlphaFoldDB" id="A0A5J4S941"/>
<gene>
    <name evidence="1" type="ORF">EZS27_010056</name>
</gene>
<protein>
    <recommendedName>
        <fullName evidence="2">DUF1320 domain-containing protein</fullName>
    </recommendedName>
</protein>
<dbReference type="InterPro" id="IPR009752">
    <property type="entry name" value="Phage_Mu_GpJ"/>
</dbReference>
<reference evidence="1" key="1">
    <citation type="submission" date="2019-03" db="EMBL/GenBank/DDBJ databases">
        <title>Single cell metagenomics reveals metabolic interactions within the superorganism composed of flagellate Streblomastix strix and complex community of Bacteroidetes bacteria on its surface.</title>
        <authorList>
            <person name="Treitli S.C."/>
            <person name="Kolisko M."/>
            <person name="Husnik F."/>
            <person name="Keeling P."/>
            <person name="Hampl V."/>
        </authorList>
    </citation>
    <scope>NUCLEOTIDE SEQUENCE</scope>
    <source>
        <strain evidence="1">STM</strain>
    </source>
</reference>
<organism evidence="1">
    <name type="scientific">termite gut metagenome</name>
    <dbReference type="NCBI Taxonomy" id="433724"/>
    <lineage>
        <taxon>unclassified sequences</taxon>
        <taxon>metagenomes</taxon>
        <taxon>organismal metagenomes</taxon>
    </lineage>
</organism>
<accession>A0A5J4S941</accession>
<dbReference type="Pfam" id="PF07030">
    <property type="entry name" value="Phage_Mu_Gp36"/>
    <property type="match status" value="1"/>
</dbReference>
<proteinExistence type="predicted"/>
<sequence>MFLTIEDYKAVADAQTLDVIYQSDEANLHRAEEYAISEVSSMLSGQYDMTKAFSALGTERDPRLVMITCDIALYHLISWLPKKTGFEIRDIRHKEAKEWLKDVRNGEANTGIPVLTDEGGREIGEIIRYGSEKKNKYDY</sequence>